<keyword evidence="6" id="KW-1185">Reference proteome</keyword>
<dbReference type="Gene3D" id="1.20.120.530">
    <property type="entry name" value="GntR ligand-binding domain-like"/>
    <property type="match status" value="1"/>
</dbReference>
<dbReference type="PROSITE" id="PS50949">
    <property type="entry name" value="HTH_GNTR"/>
    <property type="match status" value="1"/>
</dbReference>
<gene>
    <name evidence="5" type="ORF">ACFPIJ_44380</name>
</gene>
<dbReference type="SUPFAM" id="SSF48008">
    <property type="entry name" value="GntR ligand-binding domain-like"/>
    <property type="match status" value="1"/>
</dbReference>
<keyword evidence="3" id="KW-0804">Transcription</keyword>
<protein>
    <submittedName>
        <fullName evidence="5">GntR family transcriptional regulator</fullName>
    </submittedName>
</protein>
<evidence type="ECO:0000256" key="2">
    <source>
        <dbReference type="ARBA" id="ARBA00023125"/>
    </source>
</evidence>
<evidence type="ECO:0000313" key="6">
    <source>
        <dbReference type="Proteomes" id="UP001595912"/>
    </source>
</evidence>
<evidence type="ECO:0000313" key="5">
    <source>
        <dbReference type="EMBL" id="MFC5004852.1"/>
    </source>
</evidence>
<name>A0ABV9W9G9_9ACTN</name>
<dbReference type="CDD" id="cd07377">
    <property type="entry name" value="WHTH_GntR"/>
    <property type="match status" value="1"/>
</dbReference>
<dbReference type="SMART" id="SM00345">
    <property type="entry name" value="HTH_GNTR"/>
    <property type="match status" value="1"/>
</dbReference>
<dbReference type="Pfam" id="PF00392">
    <property type="entry name" value="GntR"/>
    <property type="match status" value="1"/>
</dbReference>
<dbReference type="InterPro" id="IPR008920">
    <property type="entry name" value="TF_FadR/GntR_C"/>
</dbReference>
<dbReference type="InterPro" id="IPR000524">
    <property type="entry name" value="Tscrpt_reg_HTH_GntR"/>
</dbReference>
<proteinExistence type="predicted"/>
<feature type="domain" description="HTH gntR-type" evidence="4">
    <location>
        <begin position="6"/>
        <end position="73"/>
    </location>
</feature>
<sequence>MAVERPQLADEVVAHLRDRIMSGDLRPGERIRLEEVAEQLGVSITPVREALLTLRGYDMVELQPRRGYVVAPLSRQDIVDVFQLQAHIAGELATRIAERATAADLDELTAVHKAIRRAAQGRRAAVAELERLEFEFHRAGNRIAGARKLAWLLHWATRYTPASFLAGDPAWRAGMLADHDALLAALADRDAAAARAAMARHFTDGADRLIKHLDDLGSWA</sequence>
<dbReference type="SMART" id="SM00895">
    <property type="entry name" value="FCD"/>
    <property type="match status" value="1"/>
</dbReference>
<keyword evidence="2" id="KW-0238">DNA-binding</keyword>
<accession>A0ABV9W9G9</accession>
<dbReference type="InterPro" id="IPR011711">
    <property type="entry name" value="GntR_C"/>
</dbReference>
<dbReference type="Pfam" id="PF07729">
    <property type="entry name" value="FCD"/>
    <property type="match status" value="1"/>
</dbReference>
<organism evidence="5 6">
    <name type="scientific">Dactylosporangium cerinum</name>
    <dbReference type="NCBI Taxonomy" id="1434730"/>
    <lineage>
        <taxon>Bacteria</taxon>
        <taxon>Bacillati</taxon>
        <taxon>Actinomycetota</taxon>
        <taxon>Actinomycetes</taxon>
        <taxon>Micromonosporales</taxon>
        <taxon>Micromonosporaceae</taxon>
        <taxon>Dactylosporangium</taxon>
    </lineage>
</organism>
<dbReference type="Proteomes" id="UP001595912">
    <property type="component" value="Unassembled WGS sequence"/>
</dbReference>
<evidence type="ECO:0000259" key="4">
    <source>
        <dbReference type="PROSITE" id="PS50949"/>
    </source>
</evidence>
<dbReference type="RefSeq" id="WP_380125116.1">
    <property type="nucleotide sequence ID" value="NZ_JBHSIU010000066.1"/>
</dbReference>
<dbReference type="EMBL" id="JBHSIU010000066">
    <property type="protein sequence ID" value="MFC5004852.1"/>
    <property type="molecule type" value="Genomic_DNA"/>
</dbReference>
<evidence type="ECO:0000256" key="3">
    <source>
        <dbReference type="ARBA" id="ARBA00023163"/>
    </source>
</evidence>
<dbReference type="InterPro" id="IPR036390">
    <property type="entry name" value="WH_DNA-bd_sf"/>
</dbReference>
<dbReference type="PANTHER" id="PTHR43537:SF24">
    <property type="entry name" value="GLUCONATE OPERON TRANSCRIPTIONAL REPRESSOR"/>
    <property type="match status" value="1"/>
</dbReference>
<keyword evidence="1" id="KW-0805">Transcription regulation</keyword>
<dbReference type="SUPFAM" id="SSF46785">
    <property type="entry name" value="Winged helix' DNA-binding domain"/>
    <property type="match status" value="1"/>
</dbReference>
<dbReference type="PANTHER" id="PTHR43537">
    <property type="entry name" value="TRANSCRIPTIONAL REGULATOR, GNTR FAMILY"/>
    <property type="match status" value="1"/>
</dbReference>
<reference evidence="6" key="1">
    <citation type="journal article" date="2019" name="Int. J. Syst. Evol. Microbiol.">
        <title>The Global Catalogue of Microorganisms (GCM) 10K type strain sequencing project: providing services to taxonomists for standard genome sequencing and annotation.</title>
        <authorList>
            <consortium name="The Broad Institute Genomics Platform"/>
            <consortium name="The Broad Institute Genome Sequencing Center for Infectious Disease"/>
            <person name="Wu L."/>
            <person name="Ma J."/>
        </authorList>
    </citation>
    <scope>NUCLEOTIDE SEQUENCE [LARGE SCALE GENOMIC DNA]</scope>
    <source>
        <strain evidence="6">CGMCC 4.7152</strain>
    </source>
</reference>
<dbReference type="InterPro" id="IPR036388">
    <property type="entry name" value="WH-like_DNA-bd_sf"/>
</dbReference>
<comment type="caution">
    <text evidence="5">The sequence shown here is derived from an EMBL/GenBank/DDBJ whole genome shotgun (WGS) entry which is preliminary data.</text>
</comment>
<dbReference type="Gene3D" id="1.10.10.10">
    <property type="entry name" value="Winged helix-like DNA-binding domain superfamily/Winged helix DNA-binding domain"/>
    <property type="match status" value="1"/>
</dbReference>
<evidence type="ECO:0000256" key="1">
    <source>
        <dbReference type="ARBA" id="ARBA00023015"/>
    </source>
</evidence>